<keyword evidence="5" id="KW-0282">Flagellum</keyword>
<feature type="domain" description="EML-like first beta-propeller" evidence="16">
    <location>
        <begin position="94"/>
        <end position="313"/>
    </location>
</feature>
<dbReference type="InterPro" id="IPR001680">
    <property type="entry name" value="WD40_rpt"/>
</dbReference>
<feature type="coiled-coil region" evidence="14">
    <location>
        <begin position="1057"/>
        <end position="1084"/>
    </location>
</feature>
<feature type="coiled-coil region" evidence="14">
    <location>
        <begin position="1288"/>
        <end position="1336"/>
    </location>
</feature>
<dbReference type="GeneID" id="103363154"/>
<keyword evidence="2" id="KW-0963">Cytoplasm</keyword>
<comment type="subcellular location">
    <subcellularLocation>
        <location evidence="1">Cytoplasm</location>
        <location evidence="1">Cytoskeleton</location>
        <location evidence="1">Flagellum axoneme</location>
    </subcellularLocation>
</comment>
<evidence type="ECO:0000256" key="5">
    <source>
        <dbReference type="ARBA" id="ARBA00022846"/>
    </source>
</evidence>
<feature type="coiled-coil region" evidence="14">
    <location>
        <begin position="1417"/>
        <end position="1479"/>
    </location>
</feature>
<evidence type="ECO:0000256" key="15">
    <source>
        <dbReference type="SAM" id="MobiDB-lite"/>
    </source>
</evidence>
<organism evidence="17 18">
    <name type="scientific">Stegastes partitus</name>
    <name type="common">bicolor damselfish</name>
    <dbReference type="NCBI Taxonomy" id="144197"/>
    <lineage>
        <taxon>Eukaryota</taxon>
        <taxon>Metazoa</taxon>
        <taxon>Chordata</taxon>
        <taxon>Craniata</taxon>
        <taxon>Vertebrata</taxon>
        <taxon>Euteleostomi</taxon>
        <taxon>Actinopterygii</taxon>
        <taxon>Neopterygii</taxon>
        <taxon>Teleostei</taxon>
        <taxon>Neoteleostei</taxon>
        <taxon>Acanthomorphata</taxon>
        <taxon>Ovalentaria</taxon>
        <taxon>Pomacentridae</taxon>
        <taxon>Stegastes</taxon>
    </lineage>
</organism>
<feature type="region of interest" description="Disordered" evidence="15">
    <location>
        <begin position="944"/>
        <end position="995"/>
    </location>
</feature>
<dbReference type="Pfam" id="PF00400">
    <property type="entry name" value="WD40"/>
    <property type="match status" value="3"/>
</dbReference>
<dbReference type="Proteomes" id="UP000694891">
    <property type="component" value="Unplaced"/>
</dbReference>
<evidence type="ECO:0000256" key="14">
    <source>
        <dbReference type="SAM" id="Coils"/>
    </source>
</evidence>
<gene>
    <name evidence="18" type="primary">LOC103363154</name>
</gene>
<evidence type="ECO:0000256" key="6">
    <source>
        <dbReference type="ARBA" id="ARBA00023054"/>
    </source>
</evidence>
<evidence type="ECO:0000313" key="17">
    <source>
        <dbReference type="Proteomes" id="UP000694891"/>
    </source>
</evidence>
<feature type="compositionally biased region" description="Basic and acidic residues" evidence="15">
    <location>
        <begin position="1651"/>
        <end position="1667"/>
    </location>
</feature>
<dbReference type="InterPro" id="IPR036322">
    <property type="entry name" value="WD40_repeat_dom_sf"/>
</dbReference>
<name>A0A9Y4KA02_9TELE</name>
<feature type="region of interest" description="Disordered" evidence="15">
    <location>
        <begin position="1632"/>
        <end position="1729"/>
    </location>
</feature>
<dbReference type="PROSITE" id="PS50082">
    <property type="entry name" value="WD_REPEATS_2"/>
    <property type="match status" value="1"/>
</dbReference>
<sequence>MQEDAEGESKKQLPADMYYEYDELYSRPTVTPHSEIPENLLHFHHSFGYDSGHRSNLQVLDDKTLIFVAGNLLVLVDIFTKEQRYLRSCSGGGIGSITVHPSKEYFAAAEKGNQPNIIVYEYPSLRPYRILRGGTERAYSYVEFNHDGSLLASVGNKPDYKLTLWDWRQEKVMLSCKATSQDVYRVCFSSYNPELLTSSGSGHIKFWKIYSTLTGLKLQGCMGRFGLTAATDIEGFMELPNGKVVSGTDWGNMLLWDRSDIKVEICNKNGRTCHAGTVQPFALEDGQLLTFGSDGVIRAWDSELVSVADSNTDSSKFEVEPQNELVVGRNVCLSSIVKSSMPDSFIWFAQDSNGAIWKLDLSFSNKTLDPARLFSFHRGAIQSLDVSKTSHLMATIAMDCSVKVFDFLEKRELTTVSFGNNATTLRWAPLSVNESGSLLLIGFEDGVVRVLEFYDPQKLYVLTGRSSKEEAKLRLRQVVKPHNAAVTAVAYDRNGEILATGSVDCTVFFFTVEDEYQPIGFIHVPGAVQALEWSPHSHPDNRLLILCQSGHVVEVQRPHPEAQQPAKTFHLSELPRRSFRFGSIKSQLQREEETIRRQVTKKMKKKEREKEESQQPGTEEEEEELPPLCSVDTPSPLYCGFYSLPGQFWLSMGGIDSGFLYHCKFSDKQEADPEKQDDVPFDSLPVHNADDDPILAITFSSDKQLLLCGMHSGSIRVYPLQPGDHSITSMQAYWTLSVHDNEHGHLRHIRCSHDDHFVLTAGDDGNIFSFSLLPPEELQKSLQRKKAKVPSPREGLENKPLPADIEDRKAYSIESALQNLQKDRLRQEAELKLQEKRKKLAEIQKKYEQVLKDNQSLPEHVRLTPEELQLDSRFYELVERMKTERMMEVKKQLAWEQERCNIAFNKLHDWFKESPEANVVTVVTICSDHRVSTYHLPVLTNLSAQQNTPSSSDGHREDAAPEHTKHGARPANDGSETEEEEELRPLEGRSTMKLGNRQEGRLQKAATKARAKIEKRKQEWAQLYAEKPDENYEDPQYVQAIHEAEESLQLMTNPSALINMKELVERKREEFTALQENIREKQIKMNKQIVALRDSKVRLVSWLHAQGQQLQKVQQLLAKHLHRPPPTLPSILPEETPEKWLLNKLTALRRYRPLWEQRCKERGNLCWSSSEVASFVEQVHKEVEREEEEKASSLCASSVTIEEEEDDTAVGEGAELSELEKELQREKEIRLLYEQDSLLKKVVTIMESSMSQFDTELLLLRRKKVRLDIQLKLDNLHQLTVHQERLVLNEFEKREGSLQENLNRCVKEENSITSQLEECKEQLELQRSHIVKLQTKEKTLNAEFQNLLDGNDKLREFLTSVFKKNIKPVKTEEPKEEERDEDDDWGDDDYSSTEDGGATMDVSACPPGCKPELLECISMLRERRQNLEELLAEEKKSVQALKIKYDSLVKKETSAKSCRKAAEKKLELIKKEILEKMNALDVVVPLRLHQIQVSSKNLVPSDLGEVMVLDRMEIEKLQECIKQLKVDNKQQNDLYVEAKQKYTRLNRNLEDMATEITEMEGKCNELMMQKFGRLVDLDALQTQTGNRELEKLKQDKRRLEAAFKKELKQWDEKVDEARDRLSEVTERNTQLLYSMTSLNDEKGKQRRRDHTRRETQEDIRRLKETTERQSQQQRTLRREIDRLSRSGGHVSASSVVQLPFLAEKQAQGHPTKPSKPQKSRKKSSKKGAN</sequence>
<dbReference type="InterPro" id="IPR055439">
    <property type="entry name" value="Beta-prop_EML_1st"/>
</dbReference>
<dbReference type="Pfam" id="PF23409">
    <property type="entry name" value="Beta-prop_EML"/>
    <property type="match status" value="1"/>
</dbReference>
<keyword evidence="4" id="KW-0677">Repeat</keyword>
<keyword evidence="6 14" id="KW-0175">Coiled coil</keyword>
<dbReference type="PANTHER" id="PTHR14885">
    <property type="entry name" value="CILIA- AND FLAGELLA-ASSOCIATED PROTEIN 43-RELATED"/>
    <property type="match status" value="1"/>
</dbReference>
<dbReference type="InterPro" id="IPR015943">
    <property type="entry name" value="WD40/YVTN_repeat-like_dom_sf"/>
</dbReference>
<evidence type="ECO:0000256" key="10">
    <source>
        <dbReference type="ARBA" id="ARBA00055223"/>
    </source>
</evidence>
<reference evidence="18" key="1">
    <citation type="submission" date="2025-08" db="UniProtKB">
        <authorList>
            <consortium name="RefSeq"/>
        </authorList>
    </citation>
    <scope>IDENTIFICATION</scope>
</reference>
<evidence type="ECO:0000256" key="8">
    <source>
        <dbReference type="ARBA" id="ARBA00023212"/>
    </source>
</evidence>
<keyword evidence="17" id="KW-1185">Reference proteome</keyword>
<feature type="region of interest" description="Disordered" evidence="15">
    <location>
        <begin position="781"/>
        <end position="800"/>
    </location>
</feature>
<evidence type="ECO:0000256" key="2">
    <source>
        <dbReference type="ARBA" id="ARBA00022490"/>
    </source>
</evidence>
<evidence type="ECO:0000256" key="13">
    <source>
        <dbReference type="PROSITE-ProRule" id="PRU00221"/>
    </source>
</evidence>
<evidence type="ECO:0000259" key="16">
    <source>
        <dbReference type="Pfam" id="PF23409"/>
    </source>
</evidence>
<feature type="compositionally biased region" description="Basic residues" evidence="15">
    <location>
        <begin position="1715"/>
        <end position="1729"/>
    </location>
</feature>
<evidence type="ECO:0000256" key="9">
    <source>
        <dbReference type="ARBA" id="ARBA00023273"/>
    </source>
</evidence>
<dbReference type="Gene3D" id="2.130.10.10">
    <property type="entry name" value="YVTN repeat-like/Quinoprotein amine dehydrogenase"/>
    <property type="match status" value="3"/>
</dbReference>
<feature type="region of interest" description="Disordered" evidence="15">
    <location>
        <begin position="1369"/>
        <end position="1404"/>
    </location>
</feature>
<feature type="repeat" description="WD" evidence="13">
    <location>
        <begin position="479"/>
        <end position="513"/>
    </location>
</feature>
<feature type="region of interest" description="Disordered" evidence="15">
    <location>
        <begin position="590"/>
        <end position="629"/>
    </location>
</feature>
<protein>
    <recommendedName>
        <fullName evidence="12">Cilia- and flagella-associated protein 44</fullName>
    </recommendedName>
</protein>
<evidence type="ECO:0000256" key="11">
    <source>
        <dbReference type="ARBA" id="ARBA00060934"/>
    </source>
</evidence>
<dbReference type="GO" id="GO:0060285">
    <property type="term" value="P:cilium-dependent cell motility"/>
    <property type="evidence" value="ECO:0007669"/>
    <property type="project" value="UniProtKB-ARBA"/>
</dbReference>
<accession>A0A9Y4KA02</accession>
<evidence type="ECO:0000256" key="1">
    <source>
        <dbReference type="ARBA" id="ARBA00004611"/>
    </source>
</evidence>
<comment type="similarity">
    <text evidence="11">Belongs to the CFAP44 family.</text>
</comment>
<evidence type="ECO:0000256" key="7">
    <source>
        <dbReference type="ARBA" id="ARBA00023069"/>
    </source>
</evidence>
<keyword evidence="9" id="KW-0966">Cell projection</keyword>
<dbReference type="FunFam" id="2.130.10.10:FF:000401">
    <property type="entry name" value="Cilia- and flagella-associated protein 44"/>
    <property type="match status" value="1"/>
</dbReference>
<dbReference type="SUPFAM" id="SSF50978">
    <property type="entry name" value="WD40 repeat-like"/>
    <property type="match status" value="2"/>
</dbReference>
<dbReference type="PANTHER" id="PTHR14885:SF3">
    <property type="entry name" value="CILIA- AND FLAGELLA-ASSOCIATED PROTEIN 44"/>
    <property type="match status" value="1"/>
</dbReference>
<keyword evidence="8" id="KW-0206">Cytoskeleton</keyword>
<dbReference type="GO" id="GO:0003341">
    <property type="term" value="P:cilium movement"/>
    <property type="evidence" value="ECO:0007669"/>
    <property type="project" value="UniProtKB-ARBA"/>
</dbReference>
<keyword evidence="7" id="KW-0969">Cilium</keyword>
<feature type="compositionally biased region" description="Acidic residues" evidence="15">
    <location>
        <begin position="1378"/>
        <end position="1392"/>
    </location>
</feature>
<dbReference type="SMART" id="SM00320">
    <property type="entry name" value="WD40"/>
    <property type="match status" value="7"/>
</dbReference>
<feature type="compositionally biased region" description="Basic and acidic residues" evidence="15">
    <location>
        <begin position="953"/>
        <end position="965"/>
    </location>
</feature>
<evidence type="ECO:0000313" key="18">
    <source>
        <dbReference type="RefSeq" id="XP_008288002.1"/>
    </source>
</evidence>
<dbReference type="RefSeq" id="XP_008288002.1">
    <property type="nucleotide sequence ID" value="XM_008289780.1"/>
</dbReference>
<feature type="coiled-coil region" evidence="14">
    <location>
        <begin position="817"/>
        <end position="853"/>
    </location>
</feature>
<feature type="region of interest" description="Disordered" evidence="15">
    <location>
        <begin position="1187"/>
        <end position="1213"/>
    </location>
</feature>
<feature type="coiled-coil region" evidence="14">
    <location>
        <begin position="1514"/>
        <end position="1627"/>
    </location>
</feature>
<evidence type="ECO:0000256" key="3">
    <source>
        <dbReference type="ARBA" id="ARBA00022574"/>
    </source>
</evidence>
<keyword evidence="3 13" id="KW-0853">WD repeat</keyword>
<evidence type="ECO:0000256" key="4">
    <source>
        <dbReference type="ARBA" id="ARBA00022737"/>
    </source>
</evidence>
<comment type="function">
    <text evidence="10">Flagellar protein involved in sperm flagellum axoneme organization and function.</text>
</comment>
<proteinExistence type="inferred from homology"/>
<evidence type="ECO:0000256" key="12">
    <source>
        <dbReference type="ARBA" id="ARBA00074727"/>
    </source>
</evidence>